<feature type="compositionally biased region" description="Low complexity" evidence="3">
    <location>
        <begin position="183"/>
        <end position="204"/>
    </location>
</feature>
<evidence type="ECO:0000313" key="5">
    <source>
        <dbReference type="EMBL" id="ABK53919.1"/>
    </source>
</evidence>
<evidence type="ECO:0000256" key="4">
    <source>
        <dbReference type="SAM" id="Phobius"/>
    </source>
</evidence>
<dbReference type="KEGG" id="ace:Acel_2147"/>
<dbReference type="InParanoid" id="A0LWV9"/>
<evidence type="ECO:0000256" key="3">
    <source>
        <dbReference type="SAM" id="MobiDB-lite"/>
    </source>
</evidence>
<dbReference type="AlphaFoldDB" id="A0LWV9"/>
<sequence>MTEHPDAATLAGIAAGETAELPDVDEHLSDCAECRQTVTELQRIPQLLRALQPVPMPADIAERIDQAIRRDDENPVSILPRRRRFARTPVLAAAGVLILAAVGTVVALRLQSDHSRRASPVMEGSSRTVMIASGTNYTPDLLQHEIARVLANRRPDLASAFPAVAKLASASPSSASGTRAQRSTSGNNSTSSSAAQPVPAAAPTAPAGRLANAANLQACVTALAGRPVSPLLADFALFDGNPATVMVFVDPDDPGVLDVYVEREGADCSQDVTFFARLTAGG</sequence>
<feature type="transmembrane region" description="Helical" evidence="4">
    <location>
        <begin position="90"/>
        <end position="110"/>
    </location>
</feature>
<dbReference type="Gene3D" id="1.10.10.1320">
    <property type="entry name" value="Anti-sigma factor, zinc-finger domain"/>
    <property type="match status" value="1"/>
</dbReference>
<dbReference type="InterPro" id="IPR041916">
    <property type="entry name" value="Anti_sigma_zinc_sf"/>
</dbReference>
<dbReference type="EMBL" id="CP000481">
    <property type="protein sequence ID" value="ABK53919.1"/>
    <property type="molecule type" value="Genomic_DNA"/>
</dbReference>
<protein>
    <recommendedName>
        <fullName evidence="7">Zinc-finger domain-containing protein</fullName>
    </recommendedName>
</protein>
<dbReference type="HOGENOM" id="CLU_985617_0_0_11"/>
<dbReference type="STRING" id="351607.Acel_2147"/>
<dbReference type="RefSeq" id="WP_011720982.1">
    <property type="nucleotide sequence ID" value="NC_008578.1"/>
</dbReference>
<keyword evidence="1" id="KW-0805">Transcription regulation</keyword>
<evidence type="ECO:0000256" key="2">
    <source>
        <dbReference type="ARBA" id="ARBA00023163"/>
    </source>
</evidence>
<organism evidence="5 6">
    <name type="scientific">Acidothermus cellulolyticus (strain ATCC 43068 / DSM 8971 / 11B)</name>
    <dbReference type="NCBI Taxonomy" id="351607"/>
    <lineage>
        <taxon>Bacteria</taxon>
        <taxon>Bacillati</taxon>
        <taxon>Actinomycetota</taxon>
        <taxon>Actinomycetes</taxon>
        <taxon>Acidothermales</taxon>
        <taxon>Acidothermaceae</taxon>
        <taxon>Acidothermus</taxon>
    </lineage>
</organism>
<keyword evidence="4" id="KW-0812">Transmembrane</keyword>
<keyword evidence="4" id="KW-1133">Transmembrane helix</keyword>
<dbReference type="OrthoDB" id="3473545at2"/>
<proteinExistence type="predicted"/>
<evidence type="ECO:0000256" key="1">
    <source>
        <dbReference type="ARBA" id="ARBA00023015"/>
    </source>
</evidence>
<keyword evidence="6" id="KW-1185">Reference proteome</keyword>
<reference evidence="5 6" key="1">
    <citation type="journal article" date="2009" name="Genome Res.">
        <title>Complete genome of the cellulolytic thermophile Acidothermus cellulolyticus 11B provides insights into its ecophysiological and evolutionary adaptations.</title>
        <authorList>
            <person name="Barabote R.D."/>
            <person name="Xie G."/>
            <person name="Leu D.H."/>
            <person name="Normand P."/>
            <person name="Necsulea A."/>
            <person name="Daubin V."/>
            <person name="Medigue C."/>
            <person name="Adney W.S."/>
            <person name="Xu X.C."/>
            <person name="Lapidus A."/>
            <person name="Parales R.E."/>
            <person name="Detter C."/>
            <person name="Pujic P."/>
            <person name="Bruce D."/>
            <person name="Lavire C."/>
            <person name="Challacombe J.F."/>
            <person name="Brettin T.S."/>
            <person name="Berry A.M."/>
        </authorList>
    </citation>
    <scope>NUCLEOTIDE SEQUENCE [LARGE SCALE GENOMIC DNA]</scope>
    <source>
        <strain evidence="6">ATCC 43068 / DSM 8971 / 11B</strain>
    </source>
</reference>
<evidence type="ECO:0000313" key="6">
    <source>
        <dbReference type="Proteomes" id="UP000008221"/>
    </source>
</evidence>
<name>A0LWV9_ACIC1</name>
<keyword evidence="4" id="KW-0472">Membrane</keyword>
<accession>A0LWV9</accession>
<keyword evidence="2" id="KW-0804">Transcription</keyword>
<evidence type="ECO:0008006" key="7">
    <source>
        <dbReference type="Google" id="ProtNLM"/>
    </source>
</evidence>
<dbReference type="Proteomes" id="UP000008221">
    <property type="component" value="Chromosome"/>
</dbReference>
<gene>
    <name evidence="5" type="ordered locus">Acel_2147</name>
</gene>
<feature type="region of interest" description="Disordered" evidence="3">
    <location>
        <begin position="172"/>
        <end position="204"/>
    </location>
</feature>